<dbReference type="Proteomes" id="UP000823849">
    <property type="component" value="Unassembled WGS sequence"/>
</dbReference>
<name>A0A9D2N9T8_9FIRM</name>
<dbReference type="EMBL" id="DWWU01000012">
    <property type="protein sequence ID" value="HJC14751.1"/>
    <property type="molecule type" value="Genomic_DNA"/>
</dbReference>
<dbReference type="Pfam" id="PF05857">
    <property type="entry name" value="TraX"/>
    <property type="match status" value="1"/>
</dbReference>
<feature type="transmembrane region" description="Helical" evidence="1">
    <location>
        <begin position="204"/>
        <end position="232"/>
    </location>
</feature>
<evidence type="ECO:0000313" key="3">
    <source>
        <dbReference type="Proteomes" id="UP000823849"/>
    </source>
</evidence>
<keyword evidence="1" id="KW-1133">Transmembrane helix</keyword>
<feature type="transmembrane region" description="Helical" evidence="1">
    <location>
        <begin position="67"/>
        <end position="90"/>
    </location>
</feature>
<proteinExistence type="predicted"/>
<feature type="transmembrane region" description="Helical" evidence="1">
    <location>
        <begin position="20"/>
        <end position="38"/>
    </location>
</feature>
<gene>
    <name evidence="2" type="ORF">H9705_02825</name>
</gene>
<accession>A0A9D2N9T8</accession>
<reference evidence="2" key="1">
    <citation type="journal article" date="2021" name="PeerJ">
        <title>Extensive microbial diversity within the chicken gut microbiome revealed by metagenomics and culture.</title>
        <authorList>
            <person name="Gilroy R."/>
            <person name="Ravi A."/>
            <person name="Getino M."/>
            <person name="Pursley I."/>
            <person name="Horton D.L."/>
            <person name="Alikhan N.F."/>
            <person name="Baker D."/>
            <person name="Gharbi K."/>
            <person name="Hall N."/>
            <person name="Watson M."/>
            <person name="Adriaenssens E.M."/>
            <person name="Foster-Nyarko E."/>
            <person name="Jarju S."/>
            <person name="Secka A."/>
            <person name="Antonio M."/>
            <person name="Oren A."/>
            <person name="Chaudhuri R.R."/>
            <person name="La Ragione R."/>
            <person name="Hildebrand F."/>
            <person name="Pallen M.J."/>
        </authorList>
    </citation>
    <scope>NUCLEOTIDE SEQUENCE</scope>
    <source>
        <strain evidence="2">CHK185-5351</strain>
    </source>
</reference>
<feature type="transmembrane region" description="Helical" evidence="1">
    <location>
        <begin position="167"/>
        <end position="198"/>
    </location>
</feature>
<protein>
    <submittedName>
        <fullName evidence="2">Conjugal transfer protein TraX</fullName>
    </submittedName>
</protein>
<feature type="transmembrane region" description="Helical" evidence="1">
    <location>
        <begin position="244"/>
        <end position="266"/>
    </location>
</feature>
<keyword evidence="1" id="KW-0472">Membrane</keyword>
<sequence>MNNTQTRSSDSRKKISGSTIKIIAIITMLIGIAASAILDRMLMKNGLADVANNTEAYQAFMESNGTLFIADFVMQLIGGLALPLFCFLLTEGFMHTSSLKKYAIGLAVVAVVSEVPFDLVYSGSIWNPYRQNPVFSLLIGLGILVLMEKAEVSLAQSSPWKLSSSKLLIAVAACVISVVLNVDSGIFAALMILVLYMFRKRQVFGMALACFLTSMTSQLFGFITFLDILPVLFYNGERGIRKKYIFYAVYPAALILFYLIVLLTGLGDVSLT</sequence>
<evidence type="ECO:0000313" key="2">
    <source>
        <dbReference type="EMBL" id="HJC14751.1"/>
    </source>
</evidence>
<feature type="transmembrane region" description="Helical" evidence="1">
    <location>
        <begin position="102"/>
        <end position="123"/>
    </location>
</feature>
<comment type="caution">
    <text evidence="2">The sequence shown here is derived from an EMBL/GenBank/DDBJ whole genome shotgun (WGS) entry which is preliminary data.</text>
</comment>
<dbReference type="AlphaFoldDB" id="A0A9D2N9T8"/>
<organism evidence="2 3">
    <name type="scientific">Candidatus Fusicatenibacter intestinigallinarum</name>
    <dbReference type="NCBI Taxonomy" id="2838598"/>
    <lineage>
        <taxon>Bacteria</taxon>
        <taxon>Bacillati</taxon>
        <taxon>Bacillota</taxon>
        <taxon>Clostridia</taxon>
        <taxon>Lachnospirales</taxon>
        <taxon>Lachnospiraceae</taxon>
        <taxon>Fusicatenibacter</taxon>
    </lineage>
</organism>
<dbReference type="InterPro" id="IPR008875">
    <property type="entry name" value="TraX"/>
</dbReference>
<keyword evidence="1" id="KW-0812">Transmembrane</keyword>
<reference evidence="2" key="2">
    <citation type="submission" date="2021-04" db="EMBL/GenBank/DDBJ databases">
        <authorList>
            <person name="Gilroy R."/>
        </authorList>
    </citation>
    <scope>NUCLEOTIDE SEQUENCE</scope>
    <source>
        <strain evidence="2">CHK185-5351</strain>
    </source>
</reference>
<evidence type="ECO:0000256" key="1">
    <source>
        <dbReference type="SAM" id="Phobius"/>
    </source>
</evidence>